<evidence type="ECO:0000313" key="1">
    <source>
        <dbReference type="EMBL" id="RQG91687.1"/>
    </source>
</evidence>
<dbReference type="AlphaFoldDB" id="A0A3N6LSX8"/>
<accession>A0A3N6LSX8</accession>
<sequence>MVDGEHVVLLLEEDGTTVDQHVASVDEFDTIAEGDILIVLIGDDELLWYRIVPERPSRE</sequence>
<dbReference type="OrthoDB" id="205932at2157"/>
<organism evidence="1 2">
    <name type="scientific">Natrarchaeobius halalkaliphilus</name>
    <dbReference type="NCBI Taxonomy" id="1679091"/>
    <lineage>
        <taxon>Archaea</taxon>
        <taxon>Methanobacteriati</taxon>
        <taxon>Methanobacteriota</taxon>
        <taxon>Stenosarchaea group</taxon>
        <taxon>Halobacteria</taxon>
        <taxon>Halobacteriales</taxon>
        <taxon>Natrialbaceae</taxon>
        <taxon>Natrarchaeobius</taxon>
    </lineage>
</organism>
<proteinExistence type="predicted"/>
<dbReference type="EMBL" id="REFY01000002">
    <property type="protein sequence ID" value="RQG91687.1"/>
    <property type="molecule type" value="Genomic_DNA"/>
</dbReference>
<gene>
    <name evidence="1" type="ORF">EA462_03710</name>
</gene>
<reference evidence="1 2" key="1">
    <citation type="submission" date="2018-10" db="EMBL/GenBank/DDBJ databases">
        <title>Natrarchaeobius chitinivorans gen. nov., sp. nov., and Natrarchaeobius haloalkaliphilus sp. nov., alkaliphilic, chitin-utilizing haloarchaea from hypersaline alkaline lakes.</title>
        <authorList>
            <person name="Sorokin D.Y."/>
            <person name="Elcheninov A.G."/>
            <person name="Kostrikina N.A."/>
            <person name="Bale N.J."/>
            <person name="Sinninghe Damste J.S."/>
            <person name="Khijniak T.V."/>
            <person name="Kublanov I.V."/>
            <person name="Toshchakov S.V."/>
        </authorList>
    </citation>
    <scope>NUCLEOTIDE SEQUENCE [LARGE SCALE GENOMIC DNA]</scope>
    <source>
        <strain evidence="1 2">AArcht-Sl</strain>
    </source>
</reference>
<protein>
    <submittedName>
        <fullName evidence="1">Uncharacterized protein</fullName>
    </submittedName>
</protein>
<keyword evidence="2" id="KW-1185">Reference proteome</keyword>
<name>A0A3N6LSX8_9EURY</name>
<comment type="caution">
    <text evidence="1">The sequence shown here is derived from an EMBL/GenBank/DDBJ whole genome shotgun (WGS) entry which is preliminary data.</text>
</comment>
<evidence type="ECO:0000313" key="2">
    <source>
        <dbReference type="Proteomes" id="UP000273828"/>
    </source>
</evidence>
<dbReference type="Proteomes" id="UP000273828">
    <property type="component" value="Unassembled WGS sequence"/>
</dbReference>